<dbReference type="PANTHER" id="PTHR34504:SF2">
    <property type="entry name" value="UPF0150 PROTEIN SSL0259"/>
    <property type="match status" value="1"/>
</dbReference>
<evidence type="ECO:0000313" key="2">
    <source>
        <dbReference type="EMBL" id="UOO81555.1"/>
    </source>
</evidence>
<evidence type="ECO:0000313" key="3">
    <source>
        <dbReference type="Proteomes" id="UP000829817"/>
    </source>
</evidence>
<dbReference type="InterPro" id="IPR031807">
    <property type="entry name" value="HicB-like"/>
</dbReference>
<dbReference type="InterPro" id="IPR051404">
    <property type="entry name" value="TA_system_antitoxin"/>
</dbReference>
<dbReference type="InterPro" id="IPR010985">
    <property type="entry name" value="Ribbon_hlx_hlx"/>
</dbReference>
<proteinExistence type="predicted"/>
<dbReference type="SUPFAM" id="SSF143100">
    <property type="entry name" value="TTHA1013/TTHA0281-like"/>
    <property type="match status" value="1"/>
</dbReference>
<evidence type="ECO:0000259" key="1">
    <source>
        <dbReference type="Pfam" id="PF15919"/>
    </source>
</evidence>
<dbReference type="SUPFAM" id="SSF47598">
    <property type="entry name" value="Ribbon-helix-helix"/>
    <property type="match status" value="1"/>
</dbReference>
<dbReference type="EMBL" id="CP091508">
    <property type="protein sequence ID" value="UOO81555.1"/>
    <property type="molecule type" value="Genomic_DNA"/>
</dbReference>
<dbReference type="InterPro" id="IPR035069">
    <property type="entry name" value="TTHA1013/TTHA0281-like"/>
</dbReference>
<dbReference type="Gene3D" id="3.30.160.250">
    <property type="match status" value="1"/>
</dbReference>
<gene>
    <name evidence="2" type="ORF">LVJ83_11570</name>
</gene>
<keyword evidence="3" id="KW-1185">Reference proteome</keyword>
<feature type="domain" description="HicB-like antitoxin of toxin-antitoxin system" evidence="1">
    <location>
        <begin position="4"/>
        <end position="126"/>
    </location>
</feature>
<dbReference type="PANTHER" id="PTHR34504">
    <property type="entry name" value="ANTITOXIN HICB"/>
    <property type="match status" value="1"/>
</dbReference>
<name>A0ABY4DS61_9NEIS</name>
<dbReference type="RefSeq" id="WP_244784791.1">
    <property type="nucleotide sequence ID" value="NZ_CP091508.1"/>
</dbReference>
<organism evidence="2 3">
    <name type="scientific">Uruburuella testudinis</name>
    <dbReference type="NCBI Taxonomy" id="1282863"/>
    <lineage>
        <taxon>Bacteria</taxon>
        <taxon>Pseudomonadati</taxon>
        <taxon>Pseudomonadota</taxon>
        <taxon>Betaproteobacteria</taxon>
        <taxon>Neisseriales</taxon>
        <taxon>Neisseriaceae</taxon>
        <taxon>Uruburuella</taxon>
    </lineage>
</organism>
<sequence length="134" mass="14822">MFIPVAIHKDEGSVFGVTIPDVPGCFSSGETVEEALKNAQEAVIFHVEGLLEDGEFESLIPSNIEDLQASDEYSDALWALVDVDLSRLSNKQTRFNVSWPEYLLARVDEYAAAHHETRSGFLAKAAQQVLNQAR</sequence>
<dbReference type="Proteomes" id="UP000829817">
    <property type="component" value="Chromosome"/>
</dbReference>
<protein>
    <submittedName>
        <fullName evidence="2">Type II toxin-antitoxin system HicB family antitoxin</fullName>
    </submittedName>
</protein>
<accession>A0ABY4DS61</accession>
<dbReference type="Pfam" id="PF15919">
    <property type="entry name" value="HicB_lk_antitox"/>
    <property type="match status" value="1"/>
</dbReference>
<reference evidence="2 3" key="1">
    <citation type="journal article" date="2022" name="Res Sq">
        <title>Evolution of multicellular longitudinally dividing oral cavity symbionts (Neisseriaceae).</title>
        <authorList>
            <person name="Nyongesa S."/>
            <person name="Weber P."/>
            <person name="Bernet E."/>
            <person name="Pullido F."/>
            <person name="Nieckarz M."/>
            <person name="Delaby M."/>
            <person name="Nieves C."/>
            <person name="Viehboeck T."/>
            <person name="Krause N."/>
            <person name="Rivera-Millot A."/>
            <person name="Nakamura A."/>
            <person name="Vischer N."/>
            <person name="VanNieuwenhze M."/>
            <person name="Brun Y."/>
            <person name="Cava F."/>
            <person name="Bulgheresi S."/>
            <person name="Veyrier F."/>
        </authorList>
    </citation>
    <scope>NUCLEOTIDE SEQUENCE [LARGE SCALE GENOMIC DNA]</scope>
    <source>
        <strain evidence="2 3">CCUG 63373m</strain>
    </source>
</reference>